<comment type="catalytic activity">
    <reaction evidence="7">
        <text>[glutamine synthetase]-L-tyrosine + ATP = [glutamine synthetase]-O(4)-(5'-adenylyl)-L-tyrosine + diphosphate</text>
        <dbReference type="Rhea" id="RHEA:18589"/>
        <dbReference type="Rhea" id="RHEA-COMP:10660"/>
        <dbReference type="Rhea" id="RHEA-COMP:10661"/>
        <dbReference type="ChEBI" id="CHEBI:30616"/>
        <dbReference type="ChEBI" id="CHEBI:33019"/>
        <dbReference type="ChEBI" id="CHEBI:46858"/>
        <dbReference type="ChEBI" id="CHEBI:83624"/>
        <dbReference type="EC" id="2.7.7.42"/>
    </reaction>
</comment>
<keyword evidence="4 7" id="KW-0067">ATP-binding</keyword>
<proteinExistence type="inferred from homology"/>
<dbReference type="InterPro" id="IPR005190">
    <property type="entry name" value="GlnE_rpt_dom"/>
</dbReference>
<evidence type="ECO:0000256" key="5">
    <source>
        <dbReference type="ARBA" id="ARBA00022842"/>
    </source>
</evidence>
<keyword evidence="3 7" id="KW-0547">Nucleotide-binding</keyword>
<dbReference type="GO" id="GO:0000287">
    <property type="term" value="F:magnesium ion binding"/>
    <property type="evidence" value="ECO:0007669"/>
    <property type="project" value="UniProtKB-UniRule"/>
</dbReference>
<comment type="cofactor">
    <cofactor evidence="7">
        <name>Mg(2+)</name>
        <dbReference type="ChEBI" id="CHEBI:18420"/>
    </cofactor>
</comment>
<gene>
    <name evidence="7 10" type="primary">glnE</name>
    <name evidence="10" type="ORF">DTO96_101166</name>
</gene>
<dbReference type="RefSeq" id="WP_114562631.1">
    <property type="nucleotide sequence ID" value="NZ_CP031124.1"/>
</dbReference>
<dbReference type="EMBL" id="CP031124">
    <property type="protein sequence ID" value="AXF85435.1"/>
    <property type="molecule type" value="Genomic_DNA"/>
</dbReference>
<evidence type="ECO:0000256" key="7">
    <source>
        <dbReference type="HAMAP-Rule" id="MF_00802"/>
    </source>
</evidence>
<comment type="similarity">
    <text evidence="7">Belongs to the GlnE family.</text>
</comment>
<comment type="catalytic activity">
    <reaction evidence="7">
        <text>[glutamine synthetase]-O(4)-(5'-adenylyl)-L-tyrosine + phosphate = [glutamine synthetase]-L-tyrosine + ADP</text>
        <dbReference type="Rhea" id="RHEA:43716"/>
        <dbReference type="Rhea" id="RHEA-COMP:10660"/>
        <dbReference type="Rhea" id="RHEA-COMP:10661"/>
        <dbReference type="ChEBI" id="CHEBI:43474"/>
        <dbReference type="ChEBI" id="CHEBI:46858"/>
        <dbReference type="ChEBI" id="CHEBI:83624"/>
        <dbReference type="ChEBI" id="CHEBI:456216"/>
        <dbReference type="EC" id="2.7.7.89"/>
    </reaction>
</comment>
<keyword evidence="1 7" id="KW-0808">Transferase</keyword>
<keyword evidence="6 7" id="KW-0511">Multifunctional enzyme</keyword>
<dbReference type="HAMAP" id="MF_00802">
    <property type="entry name" value="GlnE"/>
    <property type="match status" value="1"/>
</dbReference>
<feature type="domain" description="Glutamate-ammonia ligase adenylyltransferase repeated" evidence="8">
    <location>
        <begin position="525"/>
        <end position="764"/>
    </location>
</feature>
<feature type="region of interest" description="Adenylyl removase" evidence="7">
    <location>
        <begin position="1"/>
        <end position="421"/>
    </location>
</feature>
<sequence>MSHLKSESYSNYARNQLNSGRVNETQVLDLMAKLPLSIADIQTLFKANTPAHHDAETAAGVALRRTRAQVMLALMEYNLNHALDEQHLTVVTATISALADASTLHALEVCRLSLREVHGEPLREDGTPMPLWVMGMGKLAGNELNVSSDMDLIFVFEHDGETRNTSDNPRPRLLSHGEFFERLGKRVIKLLDDVTEFGFVFRVDMRLRPNGASGPLCVSLSMLEKYLISNARTWERFAWLKSRLMNPDAHSHQLHNLISPFVFRRYLDYDAIDALRDVHSKIRTQANAKSSAKNNAIDIKLGAGGIREIEFIVQLYQIIKGARTPELQQKASLDVLPHLLAHGLISAEKAAQLTEYYVFLRHLEHHIQYIDDAQTQLLPSQTDTQTKLAQAMHCADFDALLAHLKIGQAIVSTHFNALFEADKNGASEAQPQNDDHAALIAPFKEPNALQEHLARLDSDARINQLPERSQMRYRQLVLRTLALLAAQNTAPIPNEYAMRIFNFLDSVAKRSSYLALLFEYPKALAHLIKLCTRSRWAADYLTAHPILLDEMLTPALHTPPNWAEVETELQQALARAVINDNPDMPDVERQMDILRETHHAQVFRLLAQELDGLWTVEQLADHLSELTDIILRQALHFCWHAFLKRHKETPNFAIIAYGKLGGKEMGYASDLDLVFLYDDAHVDASDIYARFAQRLNNWLIAPTPAGILFETDYRLRPNGASGLLVSSLSMFKQYQSESAWFWEHQAITRARFCAGDAVIGDWFENERRSILQQPRERDVVIKDIIKMKQKIKEGHPNTSALFDVKYDTGGMVDIEFCVQALVLLNSHAHVELLENKGNIGLLHRAGDAGLISPHTATEAANAYRSFRAIQHAARLQNNHDTRVQPEQVKNEMNAVQDLLREVLG</sequence>
<dbReference type="CDD" id="cd05401">
    <property type="entry name" value="NT_GlnE_GlnD_like"/>
    <property type="match status" value="2"/>
</dbReference>
<evidence type="ECO:0000259" key="8">
    <source>
        <dbReference type="Pfam" id="PF03710"/>
    </source>
</evidence>
<dbReference type="Proteomes" id="UP000252182">
    <property type="component" value="Chromosome"/>
</dbReference>
<evidence type="ECO:0000256" key="4">
    <source>
        <dbReference type="ARBA" id="ARBA00022840"/>
    </source>
</evidence>
<dbReference type="KEGG" id="hyf:DTO96_101166"/>
<organism evidence="10 11">
    <name type="scientific">Ephemeroptericola cinctiostellae</name>
    <dbReference type="NCBI Taxonomy" id="2268024"/>
    <lineage>
        <taxon>Bacteria</taxon>
        <taxon>Pseudomonadati</taxon>
        <taxon>Pseudomonadota</taxon>
        <taxon>Betaproteobacteria</taxon>
        <taxon>Burkholderiales</taxon>
        <taxon>Burkholderiaceae</taxon>
        <taxon>Ephemeroptericola</taxon>
    </lineage>
</organism>
<dbReference type="GO" id="GO:0000820">
    <property type="term" value="P:regulation of glutamine family amino acid metabolic process"/>
    <property type="evidence" value="ECO:0007669"/>
    <property type="project" value="UniProtKB-UniRule"/>
</dbReference>
<accession>A0A345DAP7</accession>
<dbReference type="Pfam" id="PF03710">
    <property type="entry name" value="GlnE"/>
    <property type="match status" value="2"/>
</dbReference>
<evidence type="ECO:0000256" key="3">
    <source>
        <dbReference type="ARBA" id="ARBA00022741"/>
    </source>
</evidence>
<name>A0A345DAP7_9BURK</name>
<dbReference type="AlphaFoldDB" id="A0A345DAP7"/>
<dbReference type="Gene3D" id="1.20.120.330">
    <property type="entry name" value="Nucleotidyltransferases domain 2"/>
    <property type="match status" value="2"/>
</dbReference>
<dbReference type="SUPFAM" id="SSF81593">
    <property type="entry name" value="Nucleotidyltransferase substrate binding subunit/domain"/>
    <property type="match status" value="2"/>
</dbReference>
<dbReference type="NCBIfam" id="NF008292">
    <property type="entry name" value="PRK11072.1"/>
    <property type="match status" value="1"/>
</dbReference>
<dbReference type="InterPro" id="IPR043519">
    <property type="entry name" value="NT_sf"/>
</dbReference>
<dbReference type="InterPro" id="IPR023057">
    <property type="entry name" value="GlnE"/>
</dbReference>
<keyword evidence="11" id="KW-1185">Reference proteome</keyword>
<evidence type="ECO:0000313" key="11">
    <source>
        <dbReference type="Proteomes" id="UP000252182"/>
    </source>
</evidence>
<dbReference type="EC" id="2.7.7.42" evidence="7"/>
<dbReference type="OrthoDB" id="9759366at2"/>
<dbReference type="PANTHER" id="PTHR30621">
    <property type="entry name" value="GLUTAMINE SYNTHETASE ADENYLYLTRANSFERASE"/>
    <property type="match status" value="1"/>
</dbReference>
<feature type="domain" description="Glutamate-ammonia ligase adenylyltransferase repeated" evidence="8">
    <location>
        <begin position="53"/>
        <end position="251"/>
    </location>
</feature>
<dbReference type="Gene3D" id="3.30.460.10">
    <property type="entry name" value="Beta Polymerase, domain 2"/>
    <property type="match status" value="2"/>
</dbReference>
<reference evidence="11" key="1">
    <citation type="submission" date="2018-07" db="EMBL/GenBank/DDBJ databases">
        <authorList>
            <person name="Kim H."/>
        </authorList>
    </citation>
    <scope>NUCLEOTIDE SEQUENCE [LARGE SCALE GENOMIC DNA]</scope>
    <source>
        <strain evidence="11">F02</strain>
    </source>
</reference>
<evidence type="ECO:0000256" key="6">
    <source>
        <dbReference type="ARBA" id="ARBA00023268"/>
    </source>
</evidence>
<feature type="region of interest" description="Adenylyl transferase" evidence="7">
    <location>
        <begin position="421"/>
        <end position="904"/>
    </location>
</feature>
<evidence type="ECO:0000313" key="10">
    <source>
        <dbReference type="EMBL" id="AXF85435.1"/>
    </source>
</evidence>
<dbReference type="GO" id="GO:0005524">
    <property type="term" value="F:ATP binding"/>
    <property type="evidence" value="ECO:0007669"/>
    <property type="project" value="UniProtKB-UniRule"/>
</dbReference>
<keyword evidence="2 7" id="KW-0548">Nucleotidyltransferase</keyword>
<dbReference type="GO" id="GO:0047388">
    <property type="term" value="F:[glutamine synthetase]-adenylyl-L-tyrosine phosphorylase activity"/>
    <property type="evidence" value="ECO:0007669"/>
    <property type="project" value="UniProtKB-EC"/>
</dbReference>
<dbReference type="InterPro" id="IPR013546">
    <property type="entry name" value="PII_UdlTrfase/GS_AdlTrfase"/>
</dbReference>
<dbReference type="GO" id="GO:0005829">
    <property type="term" value="C:cytosol"/>
    <property type="evidence" value="ECO:0007669"/>
    <property type="project" value="TreeGrafter"/>
</dbReference>
<feature type="domain" description="PII-uridylyltransferase/Glutamine-synthetase adenylyltransferase" evidence="9">
    <location>
        <begin position="787"/>
        <end position="882"/>
    </location>
</feature>
<dbReference type="SUPFAM" id="SSF81301">
    <property type="entry name" value="Nucleotidyltransferase"/>
    <property type="match status" value="2"/>
</dbReference>
<dbReference type="GO" id="GO:0008882">
    <property type="term" value="F:[glutamate-ammonia-ligase] adenylyltransferase activity"/>
    <property type="evidence" value="ECO:0007669"/>
    <property type="project" value="UniProtKB-UniRule"/>
</dbReference>
<feature type="domain" description="PII-uridylyltransferase/Glutamine-synthetase adenylyltransferase" evidence="9">
    <location>
        <begin position="278"/>
        <end position="419"/>
    </location>
</feature>
<dbReference type="FunFam" id="1.20.120.330:FF:000005">
    <property type="entry name" value="Bifunctional glutamine synthetase adenylyltransferase/adenylyl-removing enzyme"/>
    <property type="match status" value="1"/>
</dbReference>
<keyword evidence="5 7" id="KW-0460">Magnesium</keyword>
<evidence type="ECO:0000256" key="1">
    <source>
        <dbReference type="ARBA" id="ARBA00022679"/>
    </source>
</evidence>
<dbReference type="Pfam" id="PF08335">
    <property type="entry name" value="GlnD_UR_UTase"/>
    <property type="match status" value="2"/>
</dbReference>
<evidence type="ECO:0000259" key="9">
    <source>
        <dbReference type="Pfam" id="PF08335"/>
    </source>
</evidence>
<comment type="function">
    <text evidence="7">Involved in the regulation of glutamine synthetase GlnA, a key enzyme in the process to assimilate ammonia. When cellular nitrogen levels are high, the C-terminal adenylyl transferase (AT) inactivates GlnA by covalent transfer of an adenylyl group from ATP to specific tyrosine residue of GlnA, thus reducing its activity. Conversely, when nitrogen levels are low, the N-terminal adenylyl removase (AR) activates GlnA by removing the adenylyl group by phosphorolysis, increasing its activity. The regulatory region of GlnE binds the signal transduction protein PII (GlnB) which indicates the nitrogen status of the cell.</text>
</comment>
<dbReference type="Gene3D" id="1.20.120.1510">
    <property type="match status" value="1"/>
</dbReference>
<dbReference type="EC" id="2.7.7.89" evidence="7"/>
<evidence type="ECO:0000256" key="2">
    <source>
        <dbReference type="ARBA" id="ARBA00022695"/>
    </source>
</evidence>
<protein>
    <recommendedName>
        <fullName evidence="7">Bifunctional glutamine synthetase adenylyltransferase/adenylyl-removing enzyme</fullName>
    </recommendedName>
    <alternativeName>
        <fullName evidence="7">ATP:glutamine synthetase adenylyltransferase</fullName>
    </alternativeName>
    <alternativeName>
        <fullName evidence="7">ATase</fullName>
    </alternativeName>
    <domain>
        <recommendedName>
            <fullName evidence="7">Glutamine synthetase adenylyl-L-tyrosine phosphorylase</fullName>
            <ecNumber evidence="7">2.7.7.89</ecNumber>
        </recommendedName>
        <alternativeName>
            <fullName evidence="7">Adenylyl removase</fullName>
            <shortName evidence="7">AR</shortName>
            <shortName evidence="7">AT-N</shortName>
        </alternativeName>
    </domain>
    <domain>
        <recommendedName>
            <fullName evidence="7">Glutamine synthetase adenylyl transferase</fullName>
            <ecNumber evidence="7">2.7.7.42</ecNumber>
        </recommendedName>
        <alternativeName>
            <fullName evidence="7">Adenylyl transferase</fullName>
            <shortName evidence="7">AT</shortName>
            <shortName evidence="7">AT-C</shortName>
        </alternativeName>
    </domain>
</protein>
<dbReference type="PANTHER" id="PTHR30621:SF0">
    <property type="entry name" value="BIFUNCTIONAL GLUTAMINE SYNTHETASE ADENYLYLTRANSFERASE_ADENYLYL-REMOVING ENZYME"/>
    <property type="match status" value="1"/>
</dbReference>